<evidence type="ECO:0000259" key="1">
    <source>
        <dbReference type="Pfam" id="PF11706"/>
    </source>
</evidence>
<dbReference type="PANTHER" id="PTHR35525:SF3">
    <property type="entry name" value="BLL6575 PROTEIN"/>
    <property type="match status" value="1"/>
</dbReference>
<evidence type="ECO:0000313" key="3">
    <source>
        <dbReference type="Proteomes" id="UP000234206"/>
    </source>
</evidence>
<dbReference type="PANTHER" id="PTHR35525">
    <property type="entry name" value="BLL6575 PROTEIN"/>
    <property type="match status" value="1"/>
</dbReference>
<dbReference type="Pfam" id="PF07336">
    <property type="entry name" value="ABATE"/>
    <property type="match status" value="1"/>
</dbReference>
<protein>
    <submittedName>
        <fullName evidence="2">RNA-binding protein</fullName>
    </submittedName>
</protein>
<feature type="domain" description="Zinc finger CGNR" evidence="1">
    <location>
        <begin position="136"/>
        <end position="178"/>
    </location>
</feature>
<gene>
    <name evidence="2" type="ORF">CYJ76_03710</name>
</gene>
<dbReference type="InterPro" id="IPR023286">
    <property type="entry name" value="ABATE_dom_sf"/>
</dbReference>
<name>A0A2I1PC16_9MICO</name>
<dbReference type="OrthoDB" id="3531194at2"/>
<evidence type="ECO:0000313" key="2">
    <source>
        <dbReference type="EMBL" id="PKZ42165.1"/>
    </source>
</evidence>
<proteinExistence type="predicted"/>
<dbReference type="RefSeq" id="WP_101849276.1">
    <property type="nucleotide sequence ID" value="NZ_PKIZ01000005.1"/>
</dbReference>
<keyword evidence="3" id="KW-1185">Reference proteome</keyword>
<dbReference type="InterPro" id="IPR010852">
    <property type="entry name" value="ABATE"/>
</dbReference>
<accession>A0A2I1PC16</accession>
<dbReference type="EMBL" id="PKIZ01000005">
    <property type="protein sequence ID" value="PKZ42165.1"/>
    <property type="molecule type" value="Genomic_DNA"/>
</dbReference>
<comment type="caution">
    <text evidence="2">The sequence shown here is derived from an EMBL/GenBank/DDBJ whole genome shotgun (WGS) entry which is preliminary data.</text>
</comment>
<dbReference type="AlphaFoldDB" id="A0A2I1PC16"/>
<organism evidence="2 3">
    <name type="scientific">Kytococcus schroeteri</name>
    <dbReference type="NCBI Taxonomy" id="138300"/>
    <lineage>
        <taxon>Bacteria</taxon>
        <taxon>Bacillati</taxon>
        <taxon>Actinomycetota</taxon>
        <taxon>Actinomycetes</taxon>
        <taxon>Micrococcales</taxon>
        <taxon>Kytococcaceae</taxon>
        <taxon>Kytococcus</taxon>
    </lineage>
</organism>
<dbReference type="InterPro" id="IPR021005">
    <property type="entry name" value="Znf_CGNR"/>
</dbReference>
<dbReference type="Pfam" id="PF11706">
    <property type="entry name" value="zf-CGNR"/>
    <property type="match status" value="1"/>
</dbReference>
<dbReference type="SUPFAM" id="SSF160904">
    <property type="entry name" value="Jann2411-like"/>
    <property type="match status" value="1"/>
</dbReference>
<dbReference type="Gene3D" id="1.10.3300.10">
    <property type="entry name" value="Jann2411-like domain"/>
    <property type="match status" value="1"/>
</dbReference>
<reference evidence="2 3" key="1">
    <citation type="submission" date="2017-12" db="EMBL/GenBank/DDBJ databases">
        <title>Phylogenetic diversity of female urinary microbiome.</title>
        <authorList>
            <person name="Thomas-White K."/>
            <person name="Wolfe A.J."/>
        </authorList>
    </citation>
    <scope>NUCLEOTIDE SEQUENCE [LARGE SCALE GENOMIC DNA]</scope>
    <source>
        <strain evidence="2 3">UMB1298</strain>
    </source>
</reference>
<sequence>MHFTHDTDDALQGAAALVNTAPGPRQGDLLPDTAALEAFEREWGWTGRFDDTEEELAEVRAVRDRLATFWRLDPEPAAGLVNDLLAEYEARPRLVRHDDYGWHVHAVSDDAPLAARMAVEAALALADVLRADAWDRLATCAAEDCAGVLVDTSRNRSRRFCSTACGNRQAVARYRRRRRG</sequence>
<dbReference type="Proteomes" id="UP000234206">
    <property type="component" value="Unassembled WGS sequence"/>
</dbReference>